<organism evidence="4 5">
    <name type="scientific">Aspergillus sclerotioniger CBS 115572</name>
    <dbReference type="NCBI Taxonomy" id="1450535"/>
    <lineage>
        <taxon>Eukaryota</taxon>
        <taxon>Fungi</taxon>
        <taxon>Dikarya</taxon>
        <taxon>Ascomycota</taxon>
        <taxon>Pezizomycotina</taxon>
        <taxon>Eurotiomycetes</taxon>
        <taxon>Eurotiomycetidae</taxon>
        <taxon>Eurotiales</taxon>
        <taxon>Aspergillaceae</taxon>
        <taxon>Aspergillus</taxon>
        <taxon>Aspergillus subgen. Circumdati</taxon>
    </lineage>
</organism>
<dbReference type="PANTHER" id="PTHR24189:SF50">
    <property type="entry name" value="ANKYRIN REPEAT AND SOCS BOX PROTEIN 2"/>
    <property type="match status" value="1"/>
</dbReference>
<dbReference type="RefSeq" id="XP_025462869.1">
    <property type="nucleotide sequence ID" value="XM_025615233.1"/>
</dbReference>
<dbReference type="OrthoDB" id="426293at2759"/>
<sequence>MANPYKELRLAIEKGDSLKVNELLDSGLSMEVGHVLAAIQNKDTIMLKLFLDRGWDINTDVSNIIPSALVYTFEDMKLLKWFLSHGANPNKSCRIRDCTPLSFAVRDASLDIVKCLFEHGGQVQHGQLLHYASMRTRDSNCEVLRFIYNLDPGYNKLRINNLLDEGSRNYLMNERSGLCTPLHYAAICGSVDRVNFLLDKGAIPDLLDPYRRSAISYAIYNRHDDVEQLLKERLTGETTRAILVDGSHIDGIS</sequence>
<dbReference type="SMART" id="SM00248">
    <property type="entry name" value="ANK"/>
    <property type="match status" value="4"/>
</dbReference>
<dbReference type="Pfam" id="PF12796">
    <property type="entry name" value="Ank_2"/>
    <property type="match status" value="2"/>
</dbReference>
<evidence type="ECO:0000256" key="1">
    <source>
        <dbReference type="ARBA" id="ARBA00022737"/>
    </source>
</evidence>
<dbReference type="Gene3D" id="1.25.40.20">
    <property type="entry name" value="Ankyrin repeat-containing domain"/>
    <property type="match status" value="2"/>
</dbReference>
<keyword evidence="1" id="KW-0677">Repeat</keyword>
<keyword evidence="5" id="KW-1185">Reference proteome</keyword>
<dbReference type="GeneID" id="37117376"/>
<evidence type="ECO:0000256" key="2">
    <source>
        <dbReference type="ARBA" id="ARBA00023043"/>
    </source>
</evidence>
<dbReference type="EMBL" id="MSFK01000037">
    <property type="protein sequence ID" value="PWY71114.1"/>
    <property type="molecule type" value="Genomic_DNA"/>
</dbReference>
<keyword evidence="2 3" id="KW-0040">ANK repeat</keyword>
<evidence type="ECO:0000313" key="4">
    <source>
        <dbReference type="EMBL" id="PWY71114.1"/>
    </source>
</evidence>
<evidence type="ECO:0000256" key="3">
    <source>
        <dbReference type="PROSITE-ProRule" id="PRU00023"/>
    </source>
</evidence>
<dbReference type="PANTHER" id="PTHR24189">
    <property type="entry name" value="MYOTROPHIN"/>
    <property type="match status" value="1"/>
</dbReference>
<dbReference type="InterPro" id="IPR050745">
    <property type="entry name" value="Multifunctional_regulatory"/>
</dbReference>
<comment type="caution">
    <text evidence="4">The sequence shown here is derived from an EMBL/GenBank/DDBJ whole genome shotgun (WGS) entry which is preliminary data.</text>
</comment>
<dbReference type="AlphaFoldDB" id="A0A317V9V6"/>
<dbReference type="InterPro" id="IPR002110">
    <property type="entry name" value="Ankyrin_rpt"/>
</dbReference>
<evidence type="ECO:0000313" key="5">
    <source>
        <dbReference type="Proteomes" id="UP000246702"/>
    </source>
</evidence>
<dbReference type="PROSITE" id="PS50088">
    <property type="entry name" value="ANK_REPEAT"/>
    <property type="match status" value="1"/>
</dbReference>
<proteinExistence type="predicted"/>
<reference evidence="4 5" key="1">
    <citation type="submission" date="2016-12" db="EMBL/GenBank/DDBJ databases">
        <title>The genomes of Aspergillus section Nigri reveals drivers in fungal speciation.</title>
        <authorList>
            <consortium name="DOE Joint Genome Institute"/>
            <person name="Vesth T.C."/>
            <person name="Nybo J."/>
            <person name="Theobald S."/>
            <person name="Brandl J."/>
            <person name="Frisvad J.C."/>
            <person name="Nielsen K.F."/>
            <person name="Lyhne E.K."/>
            <person name="Kogle M.E."/>
            <person name="Kuo A."/>
            <person name="Riley R."/>
            <person name="Clum A."/>
            <person name="Nolan M."/>
            <person name="Lipzen A."/>
            <person name="Salamov A."/>
            <person name="Henrissat B."/>
            <person name="Wiebenga A."/>
            <person name="De Vries R.P."/>
            <person name="Grigoriev I.V."/>
            <person name="Mortensen U.H."/>
            <person name="Andersen M.R."/>
            <person name="Baker S.E."/>
        </authorList>
    </citation>
    <scope>NUCLEOTIDE SEQUENCE [LARGE SCALE GENOMIC DNA]</scope>
    <source>
        <strain evidence="4 5">CBS 115572</strain>
    </source>
</reference>
<dbReference type="SUPFAM" id="SSF48403">
    <property type="entry name" value="Ankyrin repeat"/>
    <property type="match status" value="1"/>
</dbReference>
<dbReference type="PROSITE" id="PS50297">
    <property type="entry name" value="ANK_REP_REGION"/>
    <property type="match status" value="1"/>
</dbReference>
<name>A0A317V9V6_9EURO</name>
<protein>
    <submittedName>
        <fullName evidence="4">Ankyrin</fullName>
    </submittedName>
</protein>
<dbReference type="InterPro" id="IPR036770">
    <property type="entry name" value="Ankyrin_rpt-contain_sf"/>
</dbReference>
<dbReference type="Proteomes" id="UP000246702">
    <property type="component" value="Unassembled WGS sequence"/>
</dbReference>
<gene>
    <name evidence="4" type="ORF">BO94DRAFT_578855</name>
</gene>
<feature type="repeat" description="ANK" evidence="3">
    <location>
        <begin position="180"/>
        <end position="209"/>
    </location>
</feature>
<accession>A0A317V9V6</accession>
<dbReference type="STRING" id="1450535.A0A317V9V6"/>